<organism evidence="1 2">
    <name type="scientific">Ramazzottius varieornatus</name>
    <name type="common">Water bear</name>
    <name type="synonym">Tardigrade</name>
    <dbReference type="NCBI Taxonomy" id="947166"/>
    <lineage>
        <taxon>Eukaryota</taxon>
        <taxon>Metazoa</taxon>
        <taxon>Ecdysozoa</taxon>
        <taxon>Tardigrada</taxon>
        <taxon>Eutardigrada</taxon>
        <taxon>Parachela</taxon>
        <taxon>Hypsibioidea</taxon>
        <taxon>Ramazzottiidae</taxon>
        <taxon>Ramazzottius</taxon>
    </lineage>
</organism>
<sequence length="227" mass="25042">MGYTGIFNSSTVGITRFCIPDWKRFAPNQAFKSLVDGKYSRTMITFKGIDDRPSHNFFDGPFSDIFGTSSASVESPNTAAFIATIKALHGGPNDRPEGPNGLPPYELGEINPDGTSVGDRVVSPLHIQLQVTDELFNKIDPKSRNGFRAGIINAVPSGSLLSTMWGQAGPGANFEPIGQIYSASEFVASKYEDEVLFFRHPHKRWVPPYHRARNHGYNFEVKVGFEV</sequence>
<evidence type="ECO:0000313" key="2">
    <source>
        <dbReference type="Proteomes" id="UP000186922"/>
    </source>
</evidence>
<comment type="caution">
    <text evidence="1">The sequence shown here is derived from an EMBL/GenBank/DDBJ whole genome shotgun (WGS) entry which is preliminary data.</text>
</comment>
<evidence type="ECO:0000313" key="1">
    <source>
        <dbReference type="EMBL" id="GAU99220.1"/>
    </source>
</evidence>
<dbReference type="AlphaFoldDB" id="A0A1D1VEA0"/>
<dbReference type="EMBL" id="BDGG01000005">
    <property type="protein sequence ID" value="GAU99220.1"/>
    <property type="molecule type" value="Genomic_DNA"/>
</dbReference>
<proteinExistence type="predicted"/>
<keyword evidence="2" id="KW-1185">Reference proteome</keyword>
<gene>
    <name evidence="1" type="primary">RvY_10252-1</name>
    <name evidence="1" type="synonym">RvY_10252.1</name>
    <name evidence="1" type="ORF">RvY_10252</name>
</gene>
<protein>
    <submittedName>
        <fullName evidence="1">Uncharacterized protein</fullName>
    </submittedName>
</protein>
<dbReference type="Proteomes" id="UP000186922">
    <property type="component" value="Unassembled WGS sequence"/>
</dbReference>
<accession>A0A1D1VEA0</accession>
<name>A0A1D1VEA0_RAMVA</name>
<reference evidence="1 2" key="1">
    <citation type="journal article" date="2016" name="Nat. Commun.">
        <title>Extremotolerant tardigrade genome and improved radiotolerance of human cultured cells by tardigrade-unique protein.</title>
        <authorList>
            <person name="Hashimoto T."/>
            <person name="Horikawa D.D."/>
            <person name="Saito Y."/>
            <person name="Kuwahara H."/>
            <person name="Kozuka-Hata H."/>
            <person name="Shin-I T."/>
            <person name="Minakuchi Y."/>
            <person name="Ohishi K."/>
            <person name="Motoyama A."/>
            <person name="Aizu T."/>
            <person name="Enomoto A."/>
            <person name="Kondo K."/>
            <person name="Tanaka S."/>
            <person name="Hara Y."/>
            <person name="Koshikawa S."/>
            <person name="Sagara H."/>
            <person name="Miura T."/>
            <person name="Yokobori S."/>
            <person name="Miyagawa K."/>
            <person name="Suzuki Y."/>
            <person name="Kubo T."/>
            <person name="Oyama M."/>
            <person name="Kohara Y."/>
            <person name="Fujiyama A."/>
            <person name="Arakawa K."/>
            <person name="Katayama T."/>
            <person name="Toyoda A."/>
            <person name="Kunieda T."/>
        </authorList>
    </citation>
    <scope>NUCLEOTIDE SEQUENCE [LARGE SCALE GENOMIC DNA]</scope>
    <source>
        <strain evidence="1 2">YOKOZUNA-1</strain>
    </source>
</reference>